<evidence type="ECO:0000313" key="2">
    <source>
        <dbReference type="Proteomes" id="UP000235145"/>
    </source>
</evidence>
<reference evidence="1 2" key="1">
    <citation type="journal article" date="2017" name="Nat. Commun.">
        <title>Genome assembly with in vitro proximity ligation data and whole-genome triplication in lettuce.</title>
        <authorList>
            <person name="Reyes-Chin-Wo S."/>
            <person name="Wang Z."/>
            <person name="Yang X."/>
            <person name="Kozik A."/>
            <person name="Arikit S."/>
            <person name="Song C."/>
            <person name="Xia L."/>
            <person name="Froenicke L."/>
            <person name="Lavelle D.O."/>
            <person name="Truco M.J."/>
            <person name="Xia R."/>
            <person name="Zhu S."/>
            <person name="Xu C."/>
            <person name="Xu H."/>
            <person name="Xu X."/>
            <person name="Cox K."/>
            <person name="Korf I."/>
            <person name="Meyers B.C."/>
            <person name="Michelmore R.W."/>
        </authorList>
    </citation>
    <scope>NUCLEOTIDE SEQUENCE [LARGE SCALE GENOMIC DNA]</scope>
    <source>
        <strain evidence="2">cv. Salinas</strain>
        <tissue evidence="1">Seedlings</tissue>
    </source>
</reference>
<comment type="caution">
    <text evidence="1">The sequence shown here is derived from an EMBL/GenBank/DDBJ whole genome shotgun (WGS) entry which is preliminary data.</text>
</comment>
<accession>A0A9R1VX96</accession>
<dbReference type="Proteomes" id="UP000235145">
    <property type="component" value="Unassembled WGS sequence"/>
</dbReference>
<gene>
    <name evidence="1" type="ORF">LSAT_V11C400209520</name>
</gene>
<dbReference type="AlphaFoldDB" id="A0A9R1VX96"/>
<organism evidence="1 2">
    <name type="scientific">Lactuca sativa</name>
    <name type="common">Garden lettuce</name>
    <dbReference type="NCBI Taxonomy" id="4236"/>
    <lineage>
        <taxon>Eukaryota</taxon>
        <taxon>Viridiplantae</taxon>
        <taxon>Streptophyta</taxon>
        <taxon>Embryophyta</taxon>
        <taxon>Tracheophyta</taxon>
        <taxon>Spermatophyta</taxon>
        <taxon>Magnoliopsida</taxon>
        <taxon>eudicotyledons</taxon>
        <taxon>Gunneridae</taxon>
        <taxon>Pentapetalae</taxon>
        <taxon>asterids</taxon>
        <taxon>campanulids</taxon>
        <taxon>Asterales</taxon>
        <taxon>Asteraceae</taxon>
        <taxon>Cichorioideae</taxon>
        <taxon>Cichorieae</taxon>
        <taxon>Lactucinae</taxon>
        <taxon>Lactuca</taxon>
    </lineage>
</organism>
<name>A0A9R1VX96_LACSA</name>
<proteinExistence type="predicted"/>
<protein>
    <submittedName>
        <fullName evidence="1">Uncharacterized protein</fullName>
    </submittedName>
</protein>
<evidence type="ECO:0000313" key="1">
    <source>
        <dbReference type="EMBL" id="KAJ0214306.1"/>
    </source>
</evidence>
<dbReference type="EMBL" id="NBSK02000004">
    <property type="protein sequence ID" value="KAJ0214306.1"/>
    <property type="molecule type" value="Genomic_DNA"/>
</dbReference>
<keyword evidence="2" id="KW-1185">Reference proteome</keyword>
<sequence length="158" mass="17920">MEQLNLTNVITNIAQKLQHQYFQVQNVDNVDLYLVKMNALKGLKFAFKISSNRFNVSKKTNQYGIARINDDENNSQSLDINSTDFESQDNKTLKDAIFVTDDNITPNTFDKNLATSPMKISTTTPVLKRNLLEVFDFEFSEKFSSSKTPKISPDGPGK</sequence>